<reference evidence="3" key="1">
    <citation type="journal article" date="2020" name="Fungal Divers.">
        <title>Resolving the Mortierellaceae phylogeny through synthesis of multi-gene phylogenetics and phylogenomics.</title>
        <authorList>
            <person name="Vandepol N."/>
            <person name="Liber J."/>
            <person name="Desiro A."/>
            <person name="Na H."/>
            <person name="Kennedy M."/>
            <person name="Barry K."/>
            <person name="Grigoriev I.V."/>
            <person name="Miller A.N."/>
            <person name="O'Donnell K."/>
            <person name="Stajich J.E."/>
            <person name="Bonito G."/>
        </authorList>
    </citation>
    <scope>NUCLEOTIDE SEQUENCE</scope>
    <source>
        <strain evidence="3">REB-010B</strain>
    </source>
</reference>
<organism evidence="3 4">
    <name type="scientific">Dissophora globulifera</name>
    <dbReference type="NCBI Taxonomy" id="979702"/>
    <lineage>
        <taxon>Eukaryota</taxon>
        <taxon>Fungi</taxon>
        <taxon>Fungi incertae sedis</taxon>
        <taxon>Mucoromycota</taxon>
        <taxon>Mortierellomycotina</taxon>
        <taxon>Mortierellomycetes</taxon>
        <taxon>Mortierellales</taxon>
        <taxon>Mortierellaceae</taxon>
        <taxon>Dissophora</taxon>
    </lineage>
</organism>
<feature type="region of interest" description="Disordered" evidence="1">
    <location>
        <begin position="206"/>
        <end position="240"/>
    </location>
</feature>
<evidence type="ECO:0000313" key="4">
    <source>
        <dbReference type="Proteomes" id="UP000738325"/>
    </source>
</evidence>
<feature type="compositionally biased region" description="Polar residues" evidence="1">
    <location>
        <begin position="228"/>
        <end position="240"/>
    </location>
</feature>
<proteinExistence type="predicted"/>
<keyword evidence="4" id="KW-1185">Reference proteome</keyword>
<evidence type="ECO:0000256" key="1">
    <source>
        <dbReference type="SAM" id="MobiDB-lite"/>
    </source>
</evidence>
<dbReference type="InterPro" id="IPR013087">
    <property type="entry name" value="Znf_C2H2_type"/>
</dbReference>
<dbReference type="Proteomes" id="UP000738325">
    <property type="component" value="Unassembled WGS sequence"/>
</dbReference>
<dbReference type="SMART" id="SM00355">
    <property type="entry name" value="ZnF_C2H2"/>
    <property type="match status" value="2"/>
</dbReference>
<dbReference type="Gene3D" id="3.30.160.60">
    <property type="entry name" value="Classic Zinc Finger"/>
    <property type="match status" value="1"/>
</dbReference>
<dbReference type="OrthoDB" id="2416573at2759"/>
<dbReference type="EMBL" id="JAAAIP010000038">
    <property type="protein sequence ID" value="KAG0328248.1"/>
    <property type="molecule type" value="Genomic_DNA"/>
</dbReference>
<gene>
    <name evidence="3" type="ORF">BGZ99_005766</name>
</gene>
<feature type="domain" description="C2H2-type" evidence="2">
    <location>
        <begin position="414"/>
        <end position="434"/>
    </location>
</feature>
<protein>
    <recommendedName>
        <fullName evidence="2">C2H2-type domain-containing protein</fullName>
    </recommendedName>
</protein>
<dbReference type="AlphaFoldDB" id="A0A9P6RSF8"/>
<evidence type="ECO:0000313" key="3">
    <source>
        <dbReference type="EMBL" id="KAG0328248.1"/>
    </source>
</evidence>
<evidence type="ECO:0000259" key="2">
    <source>
        <dbReference type="SMART" id="SM00355"/>
    </source>
</evidence>
<sequence length="489" mass="55800">MDPRDNKADRRGVQPTSSYLVDFEPTSPMFLQTSFDNEVPMTTESLFGDQIFNVGRSQPRHSIDGPLFSELCYLPAVPVSPMHQQQLPHHQGHQQLLQQQQPVVANLSQLASQQRLDWHLPMHQKENVFQTEAHLQPIFEHQISHTQEQQLYQQQQRQDGQYLLQNRAHQHALRQQPLPMVLPPDYNAIFLDMASFLASPQLPQRPQLLQQQQQQQQHNVSERDLPLTNGSPSYRSYEQLSSPEVLSPISDYSVLDMDEGTLLTSTSVPPTVKISTECEAMALEILNICGSSSTSVVPKGSRSIFITHQPAEKLNLPSPLSTKTMSLTLTVPPPSRRECDTLFDDVSDTETLMQIDNSLPKSKRTRRPTMGEAKNKVKIKLPCPKKDCKVLCSSRPSLDRHVYSHRWRGIYVPVRCEACNTSVSNEYSVQRHIQRSQPNSLCRRMRVYSVMKSEIEVEATVRFYPKRPHGKKTIPVDLAEVWAKYVSEP</sequence>
<comment type="caution">
    <text evidence="3">The sequence shown here is derived from an EMBL/GenBank/DDBJ whole genome shotgun (WGS) entry which is preliminary data.</text>
</comment>
<feature type="compositionally biased region" description="Low complexity" evidence="1">
    <location>
        <begin position="206"/>
        <end position="217"/>
    </location>
</feature>
<feature type="domain" description="C2H2-type" evidence="2">
    <location>
        <begin position="381"/>
        <end position="405"/>
    </location>
</feature>
<name>A0A9P6RSF8_9FUNG</name>
<accession>A0A9P6RSF8</accession>